<dbReference type="Proteomes" id="UP000198984">
    <property type="component" value="Unassembled WGS sequence"/>
</dbReference>
<dbReference type="InterPro" id="IPR009057">
    <property type="entry name" value="Homeodomain-like_sf"/>
</dbReference>
<evidence type="ECO:0000259" key="4">
    <source>
        <dbReference type="PROSITE" id="PS01124"/>
    </source>
</evidence>
<dbReference type="AlphaFoldDB" id="A0A1H7Y4R9"/>
<dbReference type="EMBL" id="FOBB01000004">
    <property type="protein sequence ID" value="SEM40328.1"/>
    <property type="molecule type" value="Genomic_DNA"/>
</dbReference>
<evidence type="ECO:0000256" key="2">
    <source>
        <dbReference type="ARBA" id="ARBA00023125"/>
    </source>
</evidence>
<dbReference type="SUPFAM" id="SSF46689">
    <property type="entry name" value="Homeodomain-like"/>
    <property type="match status" value="1"/>
</dbReference>
<dbReference type="RefSeq" id="WP_089915097.1">
    <property type="nucleotide sequence ID" value="NZ_FOBB01000004.1"/>
</dbReference>
<reference evidence="5 6" key="1">
    <citation type="submission" date="2016-10" db="EMBL/GenBank/DDBJ databases">
        <authorList>
            <person name="de Groot N.N."/>
        </authorList>
    </citation>
    <scope>NUCLEOTIDE SEQUENCE [LARGE SCALE GENOMIC DNA]</scope>
    <source>
        <strain evidence="5 6">DSM 21039</strain>
    </source>
</reference>
<gene>
    <name evidence="5" type="ORF">SAMN04488505_104292</name>
</gene>
<keyword evidence="1" id="KW-0805">Transcription regulation</keyword>
<dbReference type="InterPro" id="IPR037923">
    <property type="entry name" value="HTH-like"/>
</dbReference>
<feature type="domain" description="HTH araC/xylS-type" evidence="4">
    <location>
        <begin position="207"/>
        <end position="305"/>
    </location>
</feature>
<dbReference type="GO" id="GO:0043565">
    <property type="term" value="F:sequence-specific DNA binding"/>
    <property type="evidence" value="ECO:0007669"/>
    <property type="project" value="InterPro"/>
</dbReference>
<evidence type="ECO:0000256" key="3">
    <source>
        <dbReference type="ARBA" id="ARBA00023163"/>
    </source>
</evidence>
<evidence type="ECO:0000313" key="5">
    <source>
        <dbReference type="EMBL" id="SEM40328.1"/>
    </source>
</evidence>
<accession>A0A1H7Y4R9</accession>
<sequence length="316" mass="36343">MSKDAIRLDISTTVKHYLAADNNAPQGFGIEKYTDLQAGDFAILSNEGGRHNGPPVKTDHFALVLCMRGHGVKTIGHHTFEVTPQSIHIVSPRDLHSFENASDDLLLYMILFRHEFVAHTFIKEQILDQLLELPPELPPIYHLDEREFTSIRDLFIKIEREYREAPAYFLQMVRLLVVELLYEINRAHERALQQPTKPAGRPLQLVAAFKKLVEAHFLTIRTVQQYADLLHVSAKHLSEQVKHATGENALTIIHQRIFREAEYLLHTSDFSIKEIADQLNFDTSSHFSRFFKHFAGVNPSEFMVKKDTGNRRISNK</sequence>
<dbReference type="InterPro" id="IPR003313">
    <property type="entry name" value="AraC-bd"/>
</dbReference>
<protein>
    <submittedName>
        <fullName evidence="5">AraC-type DNA-binding protein</fullName>
    </submittedName>
</protein>
<evidence type="ECO:0000313" key="6">
    <source>
        <dbReference type="Proteomes" id="UP000198984"/>
    </source>
</evidence>
<dbReference type="PROSITE" id="PS01124">
    <property type="entry name" value="HTH_ARAC_FAMILY_2"/>
    <property type="match status" value="1"/>
</dbReference>
<name>A0A1H7Y4R9_9BACT</name>
<dbReference type="PANTHER" id="PTHR43280">
    <property type="entry name" value="ARAC-FAMILY TRANSCRIPTIONAL REGULATOR"/>
    <property type="match status" value="1"/>
</dbReference>
<dbReference type="InterPro" id="IPR014710">
    <property type="entry name" value="RmlC-like_jellyroll"/>
</dbReference>
<dbReference type="SMART" id="SM00342">
    <property type="entry name" value="HTH_ARAC"/>
    <property type="match status" value="1"/>
</dbReference>
<organism evidence="5 6">
    <name type="scientific">Chitinophaga rupis</name>
    <dbReference type="NCBI Taxonomy" id="573321"/>
    <lineage>
        <taxon>Bacteria</taxon>
        <taxon>Pseudomonadati</taxon>
        <taxon>Bacteroidota</taxon>
        <taxon>Chitinophagia</taxon>
        <taxon>Chitinophagales</taxon>
        <taxon>Chitinophagaceae</taxon>
        <taxon>Chitinophaga</taxon>
    </lineage>
</organism>
<dbReference type="OrthoDB" id="1007667at2"/>
<keyword evidence="6" id="KW-1185">Reference proteome</keyword>
<dbReference type="GO" id="GO:0003700">
    <property type="term" value="F:DNA-binding transcription factor activity"/>
    <property type="evidence" value="ECO:0007669"/>
    <property type="project" value="InterPro"/>
</dbReference>
<dbReference type="Pfam" id="PF12833">
    <property type="entry name" value="HTH_18"/>
    <property type="match status" value="1"/>
</dbReference>
<keyword evidence="3" id="KW-0804">Transcription</keyword>
<proteinExistence type="predicted"/>
<dbReference type="Pfam" id="PF02311">
    <property type="entry name" value="AraC_binding"/>
    <property type="match status" value="1"/>
</dbReference>
<dbReference type="SUPFAM" id="SSF51215">
    <property type="entry name" value="Regulatory protein AraC"/>
    <property type="match status" value="1"/>
</dbReference>
<dbReference type="PANTHER" id="PTHR43280:SF32">
    <property type="entry name" value="TRANSCRIPTIONAL REGULATORY PROTEIN"/>
    <property type="match status" value="1"/>
</dbReference>
<keyword evidence="2 5" id="KW-0238">DNA-binding</keyword>
<evidence type="ECO:0000256" key="1">
    <source>
        <dbReference type="ARBA" id="ARBA00023015"/>
    </source>
</evidence>
<dbReference type="STRING" id="573321.SAMN04488505_104292"/>
<dbReference type="InterPro" id="IPR018060">
    <property type="entry name" value="HTH_AraC"/>
</dbReference>
<dbReference type="Gene3D" id="2.60.120.10">
    <property type="entry name" value="Jelly Rolls"/>
    <property type="match status" value="1"/>
</dbReference>
<dbReference type="Gene3D" id="1.10.10.60">
    <property type="entry name" value="Homeodomain-like"/>
    <property type="match status" value="1"/>
</dbReference>